<dbReference type="EMBL" id="OW152836">
    <property type="protein sequence ID" value="CAH2057488.1"/>
    <property type="molecule type" value="Genomic_DNA"/>
</dbReference>
<sequence length="70" mass="7841">MSPNNVLFTSGRAHHAPPVFAKAARAPVYLSDVLCCDRDKRTRNSAIRLAAIMTKVPTRRSRCTETELRD</sequence>
<reference evidence="1" key="1">
    <citation type="submission" date="2022-03" db="EMBL/GenBank/DDBJ databases">
        <authorList>
            <person name="Martin H S."/>
        </authorList>
    </citation>
    <scope>NUCLEOTIDE SEQUENCE</scope>
</reference>
<gene>
    <name evidence="1" type="ORF">IPOD504_LOCUS10268</name>
</gene>
<name>A0ABN8IHZ7_9NEOP</name>
<dbReference type="Proteomes" id="UP000837857">
    <property type="component" value="Chromosome 24"/>
</dbReference>
<accession>A0ABN8IHZ7</accession>
<keyword evidence="2" id="KW-1185">Reference proteome</keyword>
<evidence type="ECO:0000313" key="2">
    <source>
        <dbReference type="Proteomes" id="UP000837857"/>
    </source>
</evidence>
<organism evidence="1 2">
    <name type="scientific">Iphiclides podalirius</name>
    <name type="common">scarce swallowtail</name>
    <dbReference type="NCBI Taxonomy" id="110791"/>
    <lineage>
        <taxon>Eukaryota</taxon>
        <taxon>Metazoa</taxon>
        <taxon>Ecdysozoa</taxon>
        <taxon>Arthropoda</taxon>
        <taxon>Hexapoda</taxon>
        <taxon>Insecta</taxon>
        <taxon>Pterygota</taxon>
        <taxon>Neoptera</taxon>
        <taxon>Endopterygota</taxon>
        <taxon>Lepidoptera</taxon>
        <taxon>Glossata</taxon>
        <taxon>Ditrysia</taxon>
        <taxon>Papilionoidea</taxon>
        <taxon>Papilionidae</taxon>
        <taxon>Papilioninae</taxon>
        <taxon>Iphiclides</taxon>
    </lineage>
</organism>
<protein>
    <submittedName>
        <fullName evidence="1">Uncharacterized protein</fullName>
    </submittedName>
</protein>
<feature type="non-terminal residue" evidence="1">
    <location>
        <position position="70"/>
    </location>
</feature>
<evidence type="ECO:0000313" key="1">
    <source>
        <dbReference type="EMBL" id="CAH2057488.1"/>
    </source>
</evidence>
<proteinExistence type="predicted"/>